<feature type="compositionally biased region" description="Basic residues" evidence="2">
    <location>
        <begin position="50"/>
        <end position="60"/>
    </location>
</feature>
<evidence type="ECO:0000256" key="2">
    <source>
        <dbReference type="SAM" id="MobiDB-lite"/>
    </source>
</evidence>
<accession>A0A7S0MRE4</accession>
<protein>
    <submittedName>
        <fullName evidence="3">Uncharacterized protein</fullName>
    </submittedName>
</protein>
<feature type="coiled-coil region" evidence="1">
    <location>
        <begin position="207"/>
        <end position="238"/>
    </location>
</feature>
<dbReference type="AlphaFoldDB" id="A0A7S0MRE4"/>
<gene>
    <name evidence="3" type="ORF">POBO1169_LOCUS395</name>
</gene>
<dbReference type="EMBL" id="HBFA01000856">
    <property type="protein sequence ID" value="CAD8648076.1"/>
    <property type="molecule type" value="Transcribed_RNA"/>
</dbReference>
<sequence>MSDQNTNDPSAVADDRLHAAEAKPDLDPTQGVSAGDSAESVAPVEDKSNAKKKKKKKKKEGKSESTDTGGAGDVADDTETPTESDVGNDAGSMPGEAKEGRIRRHTSDLTTQEVATSADSVETKRRSQDSPMANPRKEEESLEEWQTVYNKLHLREPVVTVREPTASQIAQDVPTTEVEPVPHKQSATTREVHMLAERFTSFQETQESQMQKLVFQLQEQLKRSQEEQQQNIEELVTAQVTARMKGVSNLQRMEENTNAAVGRVEMMELMMLKREMAAELPHLRTMKSTVLGLNDRVKALEEKQNLMKQNLEISMQAMRIELVEAAQAQQETLQNLQKQQDNDIRALSQVLTVTNNVNAESTGRVQRSLQAHEAALKRHIARNEERWAKMVANLHEEVETMREHMRGSMRAMVLDIGHVRQKVEDVDHSAAELNHKLVTGGGGVDVEHVAKTQVDAMKRNLGNNIMAVSDSLSFLQQQVQHLEEEAHEADTGHAARIDGVAAQVEALVQRLDALEGKAPASGPPALAVPAPAAES</sequence>
<feature type="coiled-coil region" evidence="1">
    <location>
        <begin position="465"/>
        <end position="517"/>
    </location>
</feature>
<proteinExistence type="predicted"/>
<feature type="compositionally biased region" description="Polar residues" evidence="2">
    <location>
        <begin position="108"/>
        <end position="120"/>
    </location>
</feature>
<evidence type="ECO:0000313" key="3">
    <source>
        <dbReference type="EMBL" id="CAD8648076.1"/>
    </source>
</evidence>
<keyword evidence="1" id="KW-0175">Coiled coil</keyword>
<feature type="compositionally biased region" description="Basic and acidic residues" evidence="2">
    <location>
        <begin position="13"/>
        <end position="26"/>
    </location>
</feature>
<organism evidence="3">
    <name type="scientific">Pyramimonas obovata</name>
    <dbReference type="NCBI Taxonomy" id="1411642"/>
    <lineage>
        <taxon>Eukaryota</taxon>
        <taxon>Viridiplantae</taxon>
        <taxon>Chlorophyta</taxon>
        <taxon>Pyramimonadophyceae</taxon>
        <taxon>Pyramimonadales</taxon>
        <taxon>Pyramimonadaceae</taxon>
        <taxon>Pyramimonas</taxon>
        <taxon>Pyramimonas incertae sedis</taxon>
    </lineage>
</organism>
<name>A0A7S0MRE4_9CHLO</name>
<reference evidence="3" key="1">
    <citation type="submission" date="2021-01" db="EMBL/GenBank/DDBJ databases">
        <authorList>
            <person name="Corre E."/>
            <person name="Pelletier E."/>
            <person name="Niang G."/>
            <person name="Scheremetjew M."/>
            <person name="Finn R."/>
            <person name="Kale V."/>
            <person name="Holt S."/>
            <person name="Cochrane G."/>
            <person name="Meng A."/>
            <person name="Brown T."/>
            <person name="Cohen L."/>
        </authorList>
    </citation>
    <scope>NUCLEOTIDE SEQUENCE</scope>
    <source>
        <strain evidence="3">CCMP722</strain>
    </source>
</reference>
<evidence type="ECO:0000256" key="1">
    <source>
        <dbReference type="SAM" id="Coils"/>
    </source>
</evidence>
<feature type="coiled-coil region" evidence="1">
    <location>
        <begin position="283"/>
        <end position="343"/>
    </location>
</feature>
<feature type="region of interest" description="Disordered" evidence="2">
    <location>
        <begin position="1"/>
        <end position="142"/>
    </location>
</feature>